<dbReference type="RefSeq" id="WP_253532941.1">
    <property type="nucleotide sequence ID" value="NZ_JAMZEL010000020.1"/>
</dbReference>
<accession>A0ABT1FWT3</accession>
<reference evidence="3 4" key="1">
    <citation type="submission" date="2022-06" db="EMBL/GenBank/DDBJ databases">
        <title>Runella sp. S5 genome sequencing.</title>
        <authorList>
            <person name="Park S."/>
        </authorList>
    </citation>
    <scope>NUCLEOTIDE SEQUENCE [LARGE SCALE GENOMIC DNA]</scope>
    <source>
        <strain evidence="3 4">S5</strain>
    </source>
</reference>
<evidence type="ECO:0000313" key="3">
    <source>
        <dbReference type="EMBL" id="MCP1386230.1"/>
    </source>
</evidence>
<dbReference type="InterPro" id="IPR005534">
    <property type="entry name" value="Curli_assmbl/transp-comp_CsgG"/>
</dbReference>
<keyword evidence="2" id="KW-0732">Signal</keyword>
<dbReference type="Proteomes" id="UP001204772">
    <property type="component" value="Unassembled WGS sequence"/>
</dbReference>
<organism evidence="3 4">
    <name type="scientific">Runella salmonicolor</name>
    <dbReference type="NCBI Taxonomy" id="2950278"/>
    <lineage>
        <taxon>Bacteria</taxon>
        <taxon>Pseudomonadati</taxon>
        <taxon>Bacteroidota</taxon>
        <taxon>Cytophagia</taxon>
        <taxon>Cytophagales</taxon>
        <taxon>Spirosomataceae</taxon>
        <taxon>Runella</taxon>
    </lineage>
</organism>
<dbReference type="Gene3D" id="3.40.50.10610">
    <property type="entry name" value="ABC-type transport auxiliary lipoprotein component"/>
    <property type="match status" value="1"/>
</dbReference>
<feature type="chain" id="PRO_5046588398" evidence="2">
    <location>
        <begin position="21"/>
        <end position="311"/>
    </location>
</feature>
<sequence length="311" mass="34806">MKRILLFLLLGCTLVQPALAQESDIDTKMEKMAQDLAKQLRAAGKSRVGVAEFTDPQSYVTELGKYFADNFQGTLVQQKLRVINRQRLSQLLTENKLTAKGLLDPNNSLKIGKAANMEVIIVGTVTTLSNREFAIELLALDVQGAEAIASAKTKILRTVQLDKMQETIVPQLNISQPESENLVEQGLTPSNEQRPTPSNELCNDKAFYLGQVCFENRTKQRLILYEIVGAYTKDRKPNTLVGTGKQGCTPILRVGVKSRDIKVVSATFYFHTSEQDESKRLYGKMNVEVEACKVKNQSITTDNLFLNKKRY</sequence>
<keyword evidence="4" id="KW-1185">Reference proteome</keyword>
<comment type="caution">
    <text evidence="3">The sequence shown here is derived from an EMBL/GenBank/DDBJ whole genome shotgun (WGS) entry which is preliminary data.</text>
</comment>
<evidence type="ECO:0000256" key="1">
    <source>
        <dbReference type="SAM" id="MobiDB-lite"/>
    </source>
</evidence>
<evidence type="ECO:0000256" key="2">
    <source>
        <dbReference type="SAM" id="SignalP"/>
    </source>
</evidence>
<feature type="signal peptide" evidence="2">
    <location>
        <begin position="1"/>
        <end position="20"/>
    </location>
</feature>
<proteinExistence type="predicted"/>
<gene>
    <name evidence="3" type="ORF">NCI00_27565</name>
</gene>
<dbReference type="Pfam" id="PF03783">
    <property type="entry name" value="CsgG"/>
    <property type="match status" value="1"/>
</dbReference>
<name>A0ABT1FWT3_9BACT</name>
<dbReference type="EMBL" id="JAMZEL010000020">
    <property type="protein sequence ID" value="MCP1386230.1"/>
    <property type="molecule type" value="Genomic_DNA"/>
</dbReference>
<feature type="compositionally biased region" description="Polar residues" evidence="1">
    <location>
        <begin position="187"/>
        <end position="198"/>
    </location>
</feature>
<evidence type="ECO:0000313" key="4">
    <source>
        <dbReference type="Proteomes" id="UP001204772"/>
    </source>
</evidence>
<feature type="region of interest" description="Disordered" evidence="1">
    <location>
        <begin position="179"/>
        <end position="198"/>
    </location>
</feature>
<protein>
    <submittedName>
        <fullName evidence="3">CsgG/HfaB family protein</fullName>
    </submittedName>
</protein>